<evidence type="ECO:0000313" key="2">
    <source>
        <dbReference type="EMBL" id="MCI0753861.1"/>
    </source>
</evidence>
<keyword evidence="3" id="KW-1185">Reference proteome</keyword>
<evidence type="ECO:0000313" key="3">
    <source>
        <dbReference type="Proteomes" id="UP001201985"/>
    </source>
</evidence>
<evidence type="ECO:0008006" key="4">
    <source>
        <dbReference type="Google" id="ProtNLM"/>
    </source>
</evidence>
<proteinExistence type="predicted"/>
<feature type="region of interest" description="Disordered" evidence="1">
    <location>
        <begin position="1"/>
        <end position="32"/>
    </location>
</feature>
<protein>
    <recommendedName>
        <fullName evidence="4">MBG domain-containing protein</fullName>
    </recommendedName>
</protein>
<dbReference type="RefSeq" id="WP_157985777.1">
    <property type="nucleotide sequence ID" value="NZ_JALBUU010000004.1"/>
</dbReference>
<feature type="compositionally biased region" description="Polar residues" evidence="1">
    <location>
        <begin position="1"/>
        <end position="29"/>
    </location>
</feature>
<sequence>MSEPETSSWQTTSYDFELSSNPGGTSGESTGMLAVAGGDATAIGTDTVATGSVGSTASVDTNMSEGYASASVTALASGSGDAPVYATATSYAEVYEGSDRSFSLSFNQAGGEESDAGSMAYYESVSEAYALDLEIMPDTADDDAQDPGPVFGGSLDPGDFELEESFTGNVAFAEAEASGYGEYTFSEVDLSAVVIEDMLSTVTITSMVEVG</sequence>
<gene>
    <name evidence="2" type="ORF">MON41_08825</name>
</gene>
<organism evidence="2 3">
    <name type="scientific">Teichococcus vastitatis</name>
    <dbReference type="NCBI Taxonomy" id="2307076"/>
    <lineage>
        <taxon>Bacteria</taxon>
        <taxon>Pseudomonadati</taxon>
        <taxon>Pseudomonadota</taxon>
        <taxon>Alphaproteobacteria</taxon>
        <taxon>Acetobacterales</taxon>
        <taxon>Roseomonadaceae</taxon>
        <taxon>Roseomonas</taxon>
    </lineage>
</organism>
<accession>A0ABS9W3J2</accession>
<name>A0ABS9W3J2_9PROT</name>
<reference evidence="2 3" key="1">
    <citation type="submission" date="2022-03" db="EMBL/GenBank/DDBJ databases">
        <title>Complete genome analysis of Roseomonas KG 17.1 : a prolific producer of plant growth promoters.</title>
        <authorList>
            <person name="Saadouli I."/>
            <person name="Najjari A."/>
            <person name="Mosbah A."/>
            <person name="Ouzari H.I."/>
        </authorList>
    </citation>
    <scope>NUCLEOTIDE SEQUENCE [LARGE SCALE GENOMIC DNA]</scope>
    <source>
        <strain evidence="2 3">KG17-1</strain>
    </source>
</reference>
<dbReference type="EMBL" id="JALBUU010000004">
    <property type="protein sequence ID" value="MCI0753861.1"/>
    <property type="molecule type" value="Genomic_DNA"/>
</dbReference>
<dbReference type="Proteomes" id="UP001201985">
    <property type="component" value="Unassembled WGS sequence"/>
</dbReference>
<evidence type="ECO:0000256" key="1">
    <source>
        <dbReference type="SAM" id="MobiDB-lite"/>
    </source>
</evidence>
<comment type="caution">
    <text evidence="2">The sequence shown here is derived from an EMBL/GenBank/DDBJ whole genome shotgun (WGS) entry which is preliminary data.</text>
</comment>